<protein>
    <recommendedName>
        <fullName evidence="12">DUF2029 domain-containing protein</fullName>
    </recommendedName>
</protein>
<keyword evidence="6 8" id="KW-0472">Membrane</keyword>
<keyword evidence="9" id="KW-0732">Signal</keyword>
<feature type="signal peptide" evidence="9">
    <location>
        <begin position="1"/>
        <end position="23"/>
    </location>
</feature>
<dbReference type="OrthoDB" id="7865847at2"/>
<keyword evidence="11" id="KW-1185">Reference proteome</keyword>
<evidence type="ECO:0000256" key="6">
    <source>
        <dbReference type="ARBA" id="ARBA00023136"/>
    </source>
</evidence>
<feature type="transmembrane region" description="Helical" evidence="8">
    <location>
        <begin position="320"/>
        <end position="343"/>
    </location>
</feature>
<feature type="chain" id="PRO_5004207047" description="DUF2029 domain-containing protein" evidence="9">
    <location>
        <begin position="24"/>
        <end position="425"/>
    </location>
</feature>
<accession>Q2CA47</accession>
<sequence length="425" mass="43955">MRTALVMGLIFAAFAAASFAMFAADPSPDLHATWIAGELYAAGQTAQVYAGDAPLFTMRPSAGAEAYLAGIGHEGAAYPYVYPPLWAVVASWIAPHVPFAAAKLAANLVNPLLMAGMVALAARTAPRALPLPLLTLVGCAALLSSLPGAVALEQNQPQILVSFLVVAAIERARAGKPLTAGAALALAAAIKLTPALLCLLWLATGRRREAAAFVVAGGALGLLSIGLAGWPLHAAFLAEIDTIRRTVLSTLFTYGLDPILAHTFFGDALTRISGDGALGWHVHAKPDAWAFASSAALLATLAGLALWMRAQARGSGVDMLAWPVALVLLTLLSPLAWGYHYLAALAFLPHLLVRLGLRGGLIAVIALVQPVSLHALRLFENVPAIPNLPAVAGTLTMLAFAGLCLAAMHRAPTRTGPAPTQAHPA</sequence>
<feature type="transmembrane region" description="Helical" evidence="8">
    <location>
        <begin position="180"/>
        <end position="203"/>
    </location>
</feature>
<keyword evidence="2" id="KW-1003">Cell membrane</keyword>
<dbReference type="STRING" id="314256.OG2516_13946"/>
<evidence type="ECO:0000313" key="11">
    <source>
        <dbReference type="Proteomes" id="UP000003635"/>
    </source>
</evidence>
<feature type="transmembrane region" description="Helical" evidence="8">
    <location>
        <begin position="288"/>
        <end position="308"/>
    </location>
</feature>
<organism evidence="10 11">
    <name type="scientific">Oceanicola granulosus (strain ATCC BAA-861 / DSM 15982 / KCTC 12143 / HTCC2516)</name>
    <dbReference type="NCBI Taxonomy" id="314256"/>
    <lineage>
        <taxon>Bacteria</taxon>
        <taxon>Pseudomonadati</taxon>
        <taxon>Pseudomonadota</taxon>
        <taxon>Alphaproteobacteria</taxon>
        <taxon>Rhodobacterales</taxon>
        <taxon>Roseobacteraceae</taxon>
        <taxon>Oceanicola</taxon>
    </lineage>
</organism>
<evidence type="ECO:0000256" key="4">
    <source>
        <dbReference type="ARBA" id="ARBA00022692"/>
    </source>
</evidence>
<evidence type="ECO:0000256" key="7">
    <source>
        <dbReference type="ARBA" id="ARBA00024033"/>
    </source>
</evidence>
<evidence type="ECO:0000256" key="8">
    <source>
        <dbReference type="SAM" id="Phobius"/>
    </source>
</evidence>
<comment type="caution">
    <text evidence="10">The sequence shown here is derived from an EMBL/GenBank/DDBJ whole genome shotgun (WGS) entry which is preliminary data.</text>
</comment>
<keyword evidence="4 8" id="KW-0812">Transmembrane</keyword>
<dbReference type="HOGENOM" id="CLU_645337_0_0_5"/>
<evidence type="ECO:0000256" key="5">
    <source>
        <dbReference type="ARBA" id="ARBA00022989"/>
    </source>
</evidence>
<name>Q2CA47_OCEGH</name>
<feature type="transmembrane region" description="Helical" evidence="8">
    <location>
        <begin position="104"/>
        <end position="122"/>
    </location>
</feature>
<comment type="subcellular location">
    <subcellularLocation>
        <location evidence="1">Cell membrane</location>
        <topology evidence="1">Multi-pass membrane protein</topology>
    </subcellularLocation>
</comment>
<evidence type="ECO:0000313" key="10">
    <source>
        <dbReference type="EMBL" id="EAR49542.1"/>
    </source>
</evidence>
<evidence type="ECO:0000256" key="1">
    <source>
        <dbReference type="ARBA" id="ARBA00004651"/>
    </source>
</evidence>
<keyword evidence="5 8" id="KW-1133">Transmembrane helix</keyword>
<dbReference type="Pfam" id="PF09594">
    <property type="entry name" value="GT87"/>
    <property type="match status" value="1"/>
</dbReference>
<feature type="transmembrane region" description="Helical" evidence="8">
    <location>
        <begin position="210"/>
        <end position="230"/>
    </location>
</feature>
<comment type="similarity">
    <text evidence="7">Belongs to the glycosyltransferase 87 family.</text>
</comment>
<gene>
    <name evidence="10" type="ORF">OG2516_13946</name>
</gene>
<evidence type="ECO:0000256" key="2">
    <source>
        <dbReference type="ARBA" id="ARBA00022475"/>
    </source>
</evidence>
<dbReference type="eggNOG" id="ENOG5032MCZ">
    <property type="taxonomic scope" value="Bacteria"/>
</dbReference>
<dbReference type="GO" id="GO:0005886">
    <property type="term" value="C:plasma membrane"/>
    <property type="evidence" value="ECO:0007669"/>
    <property type="project" value="UniProtKB-SubCell"/>
</dbReference>
<dbReference type="AlphaFoldDB" id="Q2CA47"/>
<dbReference type="EMBL" id="AAOT01000061">
    <property type="protein sequence ID" value="EAR49542.1"/>
    <property type="molecule type" value="Genomic_DNA"/>
</dbReference>
<proteinExistence type="inferred from homology"/>
<reference evidence="10 11" key="1">
    <citation type="journal article" date="2010" name="J. Bacteriol.">
        <title>Genome sequences of Oceanicola granulosus HTCC2516(T) and Oceanicola batsensis HTCC2597(TDelta).</title>
        <authorList>
            <person name="Thrash J.C."/>
            <person name="Cho J.C."/>
            <person name="Vergin K.L."/>
            <person name="Giovannoni S.J."/>
        </authorList>
    </citation>
    <scope>NUCLEOTIDE SEQUENCE [LARGE SCALE GENOMIC DNA]</scope>
    <source>
        <strain evidence="11">ATCC BAA-861 / DSM 15982 / KCTC 12143 / HTCC2516</strain>
    </source>
</reference>
<feature type="transmembrane region" description="Helical" evidence="8">
    <location>
        <begin position="129"/>
        <end position="152"/>
    </location>
</feature>
<evidence type="ECO:0000256" key="9">
    <source>
        <dbReference type="SAM" id="SignalP"/>
    </source>
</evidence>
<dbReference type="InterPro" id="IPR018584">
    <property type="entry name" value="GT87"/>
</dbReference>
<evidence type="ECO:0008006" key="12">
    <source>
        <dbReference type="Google" id="ProtNLM"/>
    </source>
</evidence>
<evidence type="ECO:0000256" key="3">
    <source>
        <dbReference type="ARBA" id="ARBA00022679"/>
    </source>
</evidence>
<keyword evidence="3" id="KW-0808">Transferase</keyword>
<feature type="transmembrane region" description="Helical" evidence="8">
    <location>
        <begin position="388"/>
        <end position="408"/>
    </location>
</feature>
<dbReference type="Proteomes" id="UP000003635">
    <property type="component" value="Unassembled WGS sequence"/>
</dbReference>
<dbReference type="GO" id="GO:0016758">
    <property type="term" value="F:hexosyltransferase activity"/>
    <property type="evidence" value="ECO:0007669"/>
    <property type="project" value="InterPro"/>
</dbReference>